<dbReference type="EMBL" id="GGEC01088915">
    <property type="protein sequence ID" value="MBX69399.1"/>
    <property type="molecule type" value="Transcribed_RNA"/>
</dbReference>
<proteinExistence type="predicted"/>
<accession>A0A2P2QQU7</accession>
<dbReference type="AlphaFoldDB" id="A0A2P2QQU7"/>
<sequence>MTPGTISSNTRKMFTEWKRNQVKTQRTILTTNKSSSKQCLHHTNVPKGTQKPNQIEKFVHLMTCSNSHSTRE</sequence>
<evidence type="ECO:0000313" key="1">
    <source>
        <dbReference type="EMBL" id="MBX69399.1"/>
    </source>
</evidence>
<organism evidence="1">
    <name type="scientific">Rhizophora mucronata</name>
    <name type="common">Asiatic mangrove</name>
    <dbReference type="NCBI Taxonomy" id="61149"/>
    <lineage>
        <taxon>Eukaryota</taxon>
        <taxon>Viridiplantae</taxon>
        <taxon>Streptophyta</taxon>
        <taxon>Embryophyta</taxon>
        <taxon>Tracheophyta</taxon>
        <taxon>Spermatophyta</taxon>
        <taxon>Magnoliopsida</taxon>
        <taxon>eudicotyledons</taxon>
        <taxon>Gunneridae</taxon>
        <taxon>Pentapetalae</taxon>
        <taxon>rosids</taxon>
        <taxon>fabids</taxon>
        <taxon>Malpighiales</taxon>
        <taxon>Rhizophoraceae</taxon>
        <taxon>Rhizophora</taxon>
    </lineage>
</organism>
<name>A0A2P2QQU7_RHIMU</name>
<protein>
    <submittedName>
        <fullName evidence="1">Uncharacterized protein</fullName>
    </submittedName>
</protein>
<reference evidence="1" key="1">
    <citation type="submission" date="2018-02" db="EMBL/GenBank/DDBJ databases">
        <title>Rhizophora mucronata_Transcriptome.</title>
        <authorList>
            <person name="Meera S.P."/>
            <person name="Sreeshan A."/>
            <person name="Augustine A."/>
        </authorList>
    </citation>
    <scope>NUCLEOTIDE SEQUENCE</scope>
    <source>
        <tissue evidence="1">Leaf</tissue>
    </source>
</reference>